<evidence type="ECO:0000256" key="6">
    <source>
        <dbReference type="ARBA" id="ARBA00023157"/>
    </source>
</evidence>
<feature type="domain" description="G-protein coupled receptors family 1 profile" evidence="11">
    <location>
        <begin position="34"/>
        <end position="288"/>
    </location>
</feature>
<evidence type="ECO:0000313" key="12">
    <source>
        <dbReference type="EMBL" id="GCB72480.1"/>
    </source>
</evidence>
<dbReference type="OMA" id="TTSHCKW"/>
<evidence type="ECO:0000256" key="5">
    <source>
        <dbReference type="ARBA" id="ARBA00023136"/>
    </source>
</evidence>
<feature type="transmembrane region" description="Helical" evidence="10">
    <location>
        <begin position="272"/>
        <end position="295"/>
    </location>
</feature>
<sequence length="332" mass="38482">MTNSSDANCTLEANFQYYLFPVVYSIVFILGLIGNVLALCLMTKEMKKASPSYVYITNLVVIDLIYICTLPFRIHYHTRRNDWSFGDVACRITGTLYFANVYISIAFLSLICLDRYIAVVHPRKYIRMKNTHFSKFISVLVWVLSMTIMLPLVFSGSFNNTSKNNITACFENFDPNTWNKRMAAYNVVVLVFGFSIPFTVIVIFYPLAAKKIAQLKSSATCEKALTMIRVILVISVVCFVPYHVTHFLYFLTRLNVIQNCAFARFLYRFRRITMALASLNSALDPMIYYFATAHFKLRSNRKKRSIRQVMTFHRERKSVQRVCTLARQKTEI</sequence>
<dbReference type="GO" id="GO:0016020">
    <property type="term" value="C:membrane"/>
    <property type="evidence" value="ECO:0007669"/>
    <property type="project" value="UniProtKB-SubCell"/>
</dbReference>
<feature type="transmembrane region" description="Helical" evidence="10">
    <location>
        <begin position="18"/>
        <end position="41"/>
    </location>
</feature>
<dbReference type="STRING" id="75743.A0A401PH72"/>
<accession>A0A401PH72</accession>
<dbReference type="OrthoDB" id="5960344at2759"/>
<evidence type="ECO:0000256" key="7">
    <source>
        <dbReference type="ARBA" id="ARBA00023170"/>
    </source>
</evidence>
<comment type="caution">
    <text evidence="12">The sequence shown here is derived from an EMBL/GenBank/DDBJ whole genome shotgun (WGS) entry which is preliminary data.</text>
</comment>
<feature type="transmembrane region" description="Helical" evidence="10">
    <location>
        <begin position="94"/>
        <end position="113"/>
    </location>
</feature>
<evidence type="ECO:0000313" key="13">
    <source>
        <dbReference type="Proteomes" id="UP000288216"/>
    </source>
</evidence>
<dbReference type="InterPro" id="IPR000276">
    <property type="entry name" value="GPCR_Rhodpsn"/>
</dbReference>
<dbReference type="GO" id="GO:0004930">
    <property type="term" value="F:G protein-coupled receptor activity"/>
    <property type="evidence" value="ECO:0007669"/>
    <property type="project" value="UniProtKB-KW"/>
</dbReference>
<evidence type="ECO:0000259" key="11">
    <source>
        <dbReference type="PROSITE" id="PS50262"/>
    </source>
</evidence>
<feature type="transmembrane region" description="Helical" evidence="10">
    <location>
        <begin position="183"/>
        <end position="209"/>
    </location>
</feature>
<evidence type="ECO:0000256" key="8">
    <source>
        <dbReference type="ARBA" id="ARBA00023224"/>
    </source>
</evidence>
<dbReference type="Proteomes" id="UP000288216">
    <property type="component" value="Unassembled WGS sequence"/>
</dbReference>
<organism evidence="12 13">
    <name type="scientific">Scyliorhinus torazame</name>
    <name type="common">Cloudy catshark</name>
    <name type="synonym">Catulus torazame</name>
    <dbReference type="NCBI Taxonomy" id="75743"/>
    <lineage>
        <taxon>Eukaryota</taxon>
        <taxon>Metazoa</taxon>
        <taxon>Chordata</taxon>
        <taxon>Craniata</taxon>
        <taxon>Vertebrata</taxon>
        <taxon>Chondrichthyes</taxon>
        <taxon>Elasmobranchii</taxon>
        <taxon>Galeomorphii</taxon>
        <taxon>Galeoidea</taxon>
        <taxon>Carcharhiniformes</taxon>
        <taxon>Scyliorhinidae</taxon>
        <taxon>Scyliorhinus</taxon>
    </lineage>
</organism>
<dbReference type="PRINTS" id="PR01157">
    <property type="entry name" value="P2YPURNOCPTR"/>
</dbReference>
<keyword evidence="5 10" id="KW-0472">Membrane</keyword>
<keyword evidence="6" id="KW-1015">Disulfide bond</keyword>
<feature type="transmembrane region" description="Helical" evidence="10">
    <location>
        <begin position="53"/>
        <end position="74"/>
    </location>
</feature>
<gene>
    <name evidence="12" type="ORF">scyTo_0006325</name>
</gene>
<keyword evidence="4 9" id="KW-0297">G-protein coupled receptor</keyword>
<name>A0A401PH72_SCYTO</name>
<dbReference type="InterPro" id="IPR017452">
    <property type="entry name" value="GPCR_Rhodpsn_7TM"/>
</dbReference>
<dbReference type="AlphaFoldDB" id="A0A401PH72"/>
<evidence type="ECO:0000256" key="3">
    <source>
        <dbReference type="ARBA" id="ARBA00022989"/>
    </source>
</evidence>
<keyword evidence="13" id="KW-1185">Reference proteome</keyword>
<feature type="transmembrane region" description="Helical" evidence="10">
    <location>
        <begin position="230"/>
        <end position="252"/>
    </location>
</feature>
<comment type="similarity">
    <text evidence="9">Belongs to the G-protein coupled receptor 1 family.</text>
</comment>
<dbReference type="PROSITE" id="PS50262">
    <property type="entry name" value="G_PROTEIN_RECEP_F1_2"/>
    <property type="match status" value="1"/>
</dbReference>
<keyword evidence="7 9" id="KW-0675">Receptor</keyword>
<keyword evidence="3 10" id="KW-1133">Transmembrane helix</keyword>
<dbReference type="SUPFAM" id="SSF81321">
    <property type="entry name" value="Family A G protein-coupled receptor-like"/>
    <property type="match status" value="1"/>
</dbReference>
<dbReference type="PANTHER" id="PTHR24237:SF37">
    <property type="entry name" value="COAGULATION FACTOR II (THROMBIN) RECEPTOR-LIKE 2-RELATED"/>
    <property type="match status" value="1"/>
</dbReference>
<reference evidence="12 13" key="1">
    <citation type="journal article" date="2018" name="Nat. Ecol. Evol.">
        <title>Shark genomes provide insights into elasmobranch evolution and the origin of vertebrates.</title>
        <authorList>
            <person name="Hara Y"/>
            <person name="Yamaguchi K"/>
            <person name="Onimaru K"/>
            <person name="Kadota M"/>
            <person name="Koyanagi M"/>
            <person name="Keeley SD"/>
            <person name="Tatsumi K"/>
            <person name="Tanaka K"/>
            <person name="Motone F"/>
            <person name="Kageyama Y"/>
            <person name="Nozu R"/>
            <person name="Adachi N"/>
            <person name="Nishimura O"/>
            <person name="Nakagawa R"/>
            <person name="Tanegashima C"/>
            <person name="Kiyatake I"/>
            <person name="Matsumoto R"/>
            <person name="Murakumo K"/>
            <person name="Nishida K"/>
            <person name="Terakita A"/>
            <person name="Kuratani S"/>
            <person name="Sato K"/>
            <person name="Hyodo S Kuraku.S."/>
        </authorList>
    </citation>
    <scope>NUCLEOTIDE SEQUENCE [LARGE SCALE GENOMIC DNA]</scope>
</reference>
<dbReference type="PRINTS" id="PR00237">
    <property type="entry name" value="GPCRRHODOPSN"/>
</dbReference>
<dbReference type="Pfam" id="PF00001">
    <property type="entry name" value="7tm_1"/>
    <property type="match status" value="1"/>
</dbReference>
<evidence type="ECO:0000256" key="10">
    <source>
        <dbReference type="SAM" id="Phobius"/>
    </source>
</evidence>
<dbReference type="EMBL" id="BFAA01002113">
    <property type="protein sequence ID" value="GCB72480.1"/>
    <property type="molecule type" value="Genomic_DNA"/>
</dbReference>
<comment type="subcellular location">
    <subcellularLocation>
        <location evidence="1">Membrane</location>
        <topology evidence="1">Multi-pass membrane protein</topology>
    </subcellularLocation>
</comment>
<keyword evidence="8 9" id="KW-0807">Transducer</keyword>
<dbReference type="InterPro" id="IPR047160">
    <property type="entry name" value="GP183-like"/>
</dbReference>
<dbReference type="CDD" id="cd14982">
    <property type="entry name" value="7tmA_purinoceptor-like"/>
    <property type="match status" value="1"/>
</dbReference>
<protein>
    <recommendedName>
        <fullName evidence="11">G-protein coupled receptors family 1 profile domain-containing protein</fullName>
    </recommendedName>
</protein>
<dbReference type="GO" id="GO:0008142">
    <property type="term" value="F:oxysterol binding"/>
    <property type="evidence" value="ECO:0007669"/>
    <property type="project" value="InterPro"/>
</dbReference>
<evidence type="ECO:0000256" key="4">
    <source>
        <dbReference type="ARBA" id="ARBA00023040"/>
    </source>
</evidence>
<evidence type="ECO:0000256" key="2">
    <source>
        <dbReference type="ARBA" id="ARBA00022692"/>
    </source>
</evidence>
<evidence type="ECO:0000256" key="1">
    <source>
        <dbReference type="ARBA" id="ARBA00004141"/>
    </source>
</evidence>
<dbReference type="Gene3D" id="1.20.1070.10">
    <property type="entry name" value="Rhodopsin 7-helix transmembrane proteins"/>
    <property type="match status" value="1"/>
</dbReference>
<dbReference type="PANTHER" id="PTHR24237">
    <property type="entry name" value="G-PROTEIN COUPLED RECEPTOR"/>
    <property type="match status" value="1"/>
</dbReference>
<dbReference type="FunFam" id="1.20.1070.10:FF:000017">
    <property type="entry name" value="lysophosphatidic acid receptor 4"/>
    <property type="match status" value="1"/>
</dbReference>
<dbReference type="PROSITE" id="PS00237">
    <property type="entry name" value="G_PROTEIN_RECEP_F1_1"/>
    <property type="match status" value="1"/>
</dbReference>
<evidence type="ECO:0000256" key="9">
    <source>
        <dbReference type="RuleBase" id="RU000688"/>
    </source>
</evidence>
<feature type="transmembrane region" description="Helical" evidence="10">
    <location>
        <begin position="133"/>
        <end position="154"/>
    </location>
</feature>
<proteinExistence type="inferred from homology"/>
<keyword evidence="2 9" id="KW-0812">Transmembrane</keyword>